<reference evidence="1" key="1">
    <citation type="submission" date="2023-03" db="EMBL/GenBank/DDBJ databases">
        <title>Massive genome expansion in bonnet fungi (Mycena s.s.) driven by repeated elements and novel gene families across ecological guilds.</title>
        <authorList>
            <consortium name="Lawrence Berkeley National Laboratory"/>
            <person name="Harder C.B."/>
            <person name="Miyauchi S."/>
            <person name="Viragh M."/>
            <person name="Kuo A."/>
            <person name="Thoen E."/>
            <person name="Andreopoulos B."/>
            <person name="Lu D."/>
            <person name="Skrede I."/>
            <person name="Drula E."/>
            <person name="Henrissat B."/>
            <person name="Morin E."/>
            <person name="Kohler A."/>
            <person name="Barry K."/>
            <person name="LaButti K."/>
            <person name="Morin E."/>
            <person name="Salamov A."/>
            <person name="Lipzen A."/>
            <person name="Mereny Z."/>
            <person name="Hegedus B."/>
            <person name="Baldrian P."/>
            <person name="Stursova M."/>
            <person name="Weitz H."/>
            <person name="Taylor A."/>
            <person name="Grigoriev I.V."/>
            <person name="Nagy L.G."/>
            <person name="Martin F."/>
            <person name="Kauserud H."/>
        </authorList>
    </citation>
    <scope>NUCLEOTIDE SEQUENCE</scope>
    <source>
        <strain evidence="1">CBHHK002</strain>
    </source>
</reference>
<dbReference type="Proteomes" id="UP001218218">
    <property type="component" value="Unassembled WGS sequence"/>
</dbReference>
<protein>
    <submittedName>
        <fullName evidence="1">Uncharacterized protein</fullName>
    </submittedName>
</protein>
<dbReference type="AlphaFoldDB" id="A0AAD6ZVR7"/>
<comment type="caution">
    <text evidence="1">The sequence shown here is derived from an EMBL/GenBank/DDBJ whole genome shotgun (WGS) entry which is preliminary data.</text>
</comment>
<proteinExistence type="predicted"/>
<name>A0AAD6ZVR7_9AGAR</name>
<evidence type="ECO:0000313" key="2">
    <source>
        <dbReference type="Proteomes" id="UP001218218"/>
    </source>
</evidence>
<gene>
    <name evidence="1" type="ORF">DFH08DRAFT_704139</name>
</gene>
<evidence type="ECO:0000313" key="1">
    <source>
        <dbReference type="EMBL" id="KAJ7340580.1"/>
    </source>
</evidence>
<accession>A0AAD6ZVR7</accession>
<keyword evidence="2" id="KW-1185">Reference proteome</keyword>
<feature type="non-terminal residue" evidence="1">
    <location>
        <position position="1"/>
    </location>
</feature>
<organism evidence="1 2">
    <name type="scientific">Mycena albidolilacea</name>
    <dbReference type="NCBI Taxonomy" id="1033008"/>
    <lineage>
        <taxon>Eukaryota</taxon>
        <taxon>Fungi</taxon>
        <taxon>Dikarya</taxon>
        <taxon>Basidiomycota</taxon>
        <taxon>Agaricomycotina</taxon>
        <taxon>Agaricomycetes</taxon>
        <taxon>Agaricomycetidae</taxon>
        <taxon>Agaricales</taxon>
        <taxon>Marasmiineae</taxon>
        <taxon>Mycenaceae</taxon>
        <taxon>Mycena</taxon>
    </lineage>
</organism>
<sequence length="99" mass="11102">HLAYWSLDPTGANPLSLEDTANLGFPSLRLFTEIRGRSWDTSVYTGLHQFHQAKSCDPDSQDVARHLGHPLLKLARETHISFAHSESPVPNSLIFTHEI</sequence>
<dbReference type="EMBL" id="JARIHO010000026">
    <property type="protein sequence ID" value="KAJ7340580.1"/>
    <property type="molecule type" value="Genomic_DNA"/>
</dbReference>